<dbReference type="InterPro" id="IPR036388">
    <property type="entry name" value="WH-like_DNA-bd_sf"/>
</dbReference>
<dbReference type="PANTHER" id="PTHR13710">
    <property type="entry name" value="DNA HELICASE RECQ FAMILY MEMBER"/>
    <property type="match status" value="1"/>
</dbReference>
<evidence type="ECO:0000256" key="9">
    <source>
        <dbReference type="RuleBase" id="RU364117"/>
    </source>
</evidence>
<comment type="catalytic activity">
    <reaction evidence="9">
        <text>ATP + H2O = ADP + phosphate + H(+)</text>
        <dbReference type="Rhea" id="RHEA:13065"/>
        <dbReference type="ChEBI" id="CHEBI:15377"/>
        <dbReference type="ChEBI" id="CHEBI:15378"/>
        <dbReference type="ChEBI" id="CHEBI:30616"/>
        <dbReference type="ChEBI" id="CHEBI:43474"/>
        <dbReference type="ChEBI" id="CHEBI:456216"/>
    </reaction>
</comment>
<protein>
    <recommendedName>
        <fullName evidence="9">ATP-dependent DNA helicase</fullName>
        <ecNumber evidence="9">5.6.2.4</ecNumber>
    </recommendedName>
</protein>
<keyword evidence="6" id="KW-0413">Isomerase</keyword>
<dbReference type="EMBL" id="CAMPGE010018413">
    <property type="protein sequence ID" value="CAI2376828.1"/>
    <property type="molecule type" value="Genomic_DNA"/>
</dbReference>
<evidence type="ECO:0000256" key="1">
    <source>
        <dbReference type="ARBA" id="ARBA00004123"/>
    </source>
</evidence>
<dbReference type="GO" id="GO:0016787">
    <property type="term" value="F:hydrolase activity"/>
    <property type="evidence" value="ECO:0007669"/>
    <property type="project" value="UniProtKB-KW"/>
</dbReference>
<evidence type="ECO:0000256" key="4">
    <source>
        <dbReference type="ARBA" id="ARBA00022806"/>
    </source>
</evidence>
<dbReference type="SUPFAM" id="SSF46785">
    <property type="entry name" value="Winged helix' DNA-binding domain"/>
    <property type="match status" value="1"/>
</dbReference>
<organism evidence="12 13">
    <name type="scientific">Euplotes crassus</name>
    <dbReference type="NCBI Taxonomy" id="5936"/>
    <lineage>
        <taxon>Eukaryota</taxon>
        <taxon>Sar</taxon>
        <taxon>Alveolata</taxon>
        <taxon>Ciliophora</taxon>
        <taxon>Intramacronucleata</taxon>
        <taxon>Spirotrichea</taxon>
        <taxon>Hypotrichia</taxon>
        <taxon>Euplotida</taxon>
        <taxon>Euplotidae</taxon>
        <taxon>Moneuplotes</taxon>
    </lineage>
</organism>
<dbReference type="GO" id="GO:0005694">
    <property type="term" value="C:chromosome"/>
    <property type="evidence" value="ECO:0007669"/>
    <property type="project" value="TreeGrafter"/>
</dbReference>
<comment type="subcellular location">
    <subcellularLocation>
        <location evidence="1 9">Nucleus</location>
    </subcellularLocation>
</comment>
<evidence type="ECO:0000259" key="11">
    <source>
        <dbReference type="PROSITE" id="PS51194"/>
    </source>
</evidence>
<dbReference type="Pfam" id="PF09382">
    <property type="entry name" value="RQC"/>
    <property type="match status" value="1"/>
</dbReference>
<evidence type="ECO:0000256" key="7">
    <source>
        <dbReference type="ARBA" id="ARBA00023242"/>
    </source>
</evidence>
<feature type="compositionally biased region" description="Low complexity" evidence="10">
    <location>
        <begin position="643"/>
        <end position="652"/>
    </location>
</feature>
<dbReference type="EC" id="5.6.2.4" evidence="9"/>
<keyword evidence="7 9" id="KW-0539">Nucleus</keyword>
<feature type="region of interest" description="Disordered" evidence="10">
    <location>
        <begin position="612"/>
        <end position="657"/>
    </location>
</feature>
<dbReference type="SMART" id="SM00956">
    <property type="entry name" value="RQC"/>
    <property type="match status" value="1"/>
</dbReference>
<reference evidence="12" key="1">
    <citation type="submission" date="2023-07" db="EMBL/GenBank/DDBJ databases">
        <authorList>
            <consortium name="AG Swart"/>
            <person name="Singh M."/>
            <person name="Singh A."/>
            <person name="Seah K."/>
            <person name="Emmerich C."/>
        </authorList>
    </citation>
    <scope>NUCLEOTIDE SEQUENCE</scope>
    <source>
        <strain evidence="12">DP1</strain>
    </source>
</reference>
<dbReference type="InterPro" id="IPR032284">
    <property type="entry name" value="RecQ_Zn-bd"/>
</dbReference>
<dbReference type="InterPro" id="IPR027417">
    <property type="entry name" value="P-loop_NTPase"/>
</dbReference>
<dbReference type="PANTHER" id="PTHR13710:SF153">
    <property type="entry name" value="RECQ-LIKE DNA HELICASE BLM"/>
    <property type="match status" value="1"/>
</dbReference>
<dbReference type="Gene3D" id="3.40.50.300">
    <property type="entry name" value="P-loop containing nucleotide triphosphate hydrolases"/>
    <property type="match status" value="2"/>
</dbReference>
<dbReference type="InterPro" id="IPR001650">
    <property type="entry name" value="Helicase_C-like"/>
</dbReference>
<name>A0AAD1XPR4_EUPCR</name>
<comment type="catalytic activity">
    <reaction evidence="8 9">
        <text>Couples ATP hydrolysis with the unwinding of duplex DNA by translocating in the 3'-5' direction.</text>
        <dbReference type="EC" id="5.6.2.4"/>
    </reaction>
</comment>
<evidence type="ECO:0000256" key="10">
    <source>
        <dbReference type="SAM" id="MobiDB-lite"/>
    </source>
</evidence>
<evidence type="ECO:0000313" key="13">
    <source>
        <dbReference type="Proteomes" id="UP001295684"/>
    </source>
</evidence>
<evidence type="ECO:0000256" key="2">
    <source>
        <dbReference type="ARBA" id="ARBA00005446"/>
    </source>
</evidence>
<accession>A0AAD1XPR4</accession>
<keyword evidence="5" id="KW-0238">DNA-binding</keyword>
<feature type="domain" description="Helicase C-terminal" evidence="11">
    <location>
        <begin position="66"/>
        <end position="216"/>
    </location>
</feature>
<evidence type="ECO:0000256" key="3">
    <source>
        <dbReference type="ARBA" id="ARBA00022801"/>
    </source>
</evidence>
<proteinExistence type="inferred from homology"/>
<dbReference type="Pfam" id="PF00271">
    <property type="entry name" value="Helicase_C"/>
    <property type="match status" value="1"/>
</dbReference>
<evidence type="ECO:0000256" key="5">
    <source>
        <dbReference type="ARBA" id="ARBA00023125"/>
    </source>
</evidence>
<dbReference type="AlphaFoldDB" id="A0AAD1XPR4"/>
<dbReference type="Proteomes" id="UP001295684">
    <property type="component" value="Unassembled WGS sequence"/>
</dbReference>
<dbReference type="InterPro" id="IPR004589">
    <property type="entry name" value="DNA_helicase_ATP-dep_RecQ"/>
</dbReference>
<dbReference type="GO" id="GO:0000724">
    <property type="term" value="P:double-strand break repair via homologous recombination"/>
    <property type="evidence" value="ECO:0007669"/>
    <property type="project" value="TreeGrafter"/>
</dbReference>
<keyword evidence="13" id="KW-1185">Reference proteome</keyword>
<dbReference type="Pfam" id="PF16124">
    <property type="entry name" value="RecQ_Zn_bind"/>
    <property type="match status" value="1"/>
</dbReference>
<comment type="similarity">
    <text evidence="2 9">Belongs to the helicase family. RecQ subfamily.</text>
</comment>
<keyword evidence="4 9" id="KW-0347">Helicase</keyword>
<dbReference type="PROSITE" id="PS51194">
    <property type="entry name" value="HELICASE_CTER"/>
    <property type="match status" value="1"/>
</dbReference>
<dbReference type="CDD" id="cd18794">
    <property type="entry name" value="SF2_C_RecQ"/>
    <property type="match status" value="1"/>
</dbReference>
<dbReference type="InterPro" id="IPR036390">
    <property type="entry name" value="WH_DNA-bd_sf"/>
</dbReference>
<dbReference type="GO" id="GO:0003677">
    <property type="term" value="F:DNA binding"/>
    <property type="evidence" value="ECO:0007669"/>
    <property type="project" value="UniProtKB-KW"/>
</dbReference>
<keyword evidence="9" id="KW-0547">Nucleotide-binding</keyword>
<dbReference type="GO" id="GO:0005737">
    <property type="term" value="C:cytoplasm"/>
    <property type="evidence" value="ECO:0007669"/>
    <property type="project" value="TreeGrafter"/>
</dbReference>
<comment type="caution">
    <text evidence="12">The sequence shown here is derived from an EMBL/GenBank/DDBJ whole genome shotgun (WGS) entry which is preliminary data.</text>
</comment>
<evidence type="ECO:0000256" key="8">
    <source>
        <dbReference type="ARBA" id="ARBA00034617"/>
    </source>
</evidence>
<dbReference type="GO" id="GO:0005524">
    <property type="term" value="F:ATP binding"/>
    <property type="evidence" value="ECO:0007669"/>
    <property type="project" value="UniProtKB-KW"/>
</dbReference>
<dbReference type="GO" id="GO:0005634">
    <property type="term" value="C:nucleus"/>
    <property type="evidence" value="ECO:0007669"/>
    <property type="project" value="UniProtKB-SubCell"/>
</dbReference>
<dbReference type="GO" id="GO:0009378">
    <property type="term" value="F:four-way junction helicase activity"/>
    <property type="evidence" value="ECO:0007669"/>
    <property type="project" value="TreeGrafter"/>
</dbReference>
<dbReference type="Gene3D" id="1.10.10.10">
    <property type="entry name" value="Winged helix-like DNA-binding domain superfamily/Winged helix DNA-binding domain"/>
    <property type="match status" value="1"/>
</dbReference>
<keyword evidence="3 9" id="KW-0378">Hydrolase</keyword>
<sequence length="703" mass="81394">MKLCALKESYPDIPILGLTATATNQVKADIKKILKLEDVLYFQSSFNRPNLFYEIKTLKKAKWEEDIAQVCKEHCSFSSRKESGIVYCLKKKETESIAKSLKSKYKINCSYFHADLPLEKRNEVQRKWMKNEIQVIIATIAFGMGINKKDVRFVIHCGFPKSIESYIQECGRAGRDSLPARCILYYNYGDRRLQDWFIMNSTKNTCSDVRKEENLHNLYKMIDYLEETFLCRRKLQLFFLGEKFKTKDCKKNCDNCAKDYRLKEINVTVEAKIILEFIQEVDQPLVTLIQCIPILRGNKVKITNYLVTKVAAGYSGKLKKFSADQVRRMIIKMLIMRVLREEFIENEHCTNSYLQLGPKSMDFVNNLIPFYITVGKARAKEKKQTKIDEYEEQEEIEVSDNDADYDSDNVCENYDLQEPAPEEEPEQEKPDIQEESNLNEPSESPKQESMVKDKINNYKKSLSKMISEECSPIEEPTPVHNSQSYKYSNSDLIAIEERLNKACLEIQKRFMNSPNSNLYTQICTTFSAKLCSKITEKLKSTQIPLQTLVSSCHSPTDSFLNYSHILVSEINHYTRIQKSLQSLTVSLAQEEVFSIKDEDIYSQLSEFVLEETPRQPQPIKALPQAEPKSKPKQKKPLRKQATDSELSDSLSEYSQKSSKNFKSFGYVQADNDRSLQEMGQFGGVKKVKKGRKFVPPFGRKRNF</sequence>
<dbReference type="SUPFAM" id="SSF52540">
    <property type="entry name" value="P-loop containing nucleoside triphosphate hydrolases"/>
    <property type="match status" value="1"/>
</dbReference>
<dbReference type="NCBIfam" id="TIGR00614">
    <property type="entry name" value="recQ_fam"/>
    <property type="match status" value="1"/>
</dbReference>
<evidence type="ECO:0000256" key="6">
    <source>
        <dbReference type="ARBA" id="ARBA00023235"/>
    </source>
</evidence>
<evidence type="ECO:0000313" key="12">
    <source>
        <dbReference type="EMBL" id="CAI2376828.1"/>
    </source>
</evidence>
<dbReference type="InterPro" id="IPR018982">
    <property type="entry name" value="RQC_domain"/>
</dbReference>
<feature type="compositionally biased region" description="Acidic residues" evidence="10">
    <location>
        <begin position="389"/>
        <end position="409"/>
    </location>
</feature>
<feature type="region of interest" description="Disordered" evidence="10">
    <location>
        <begin position="382"/>
        <end position="451"/>
    </location>
</feature>
<dbReference type="GO" id="GO:0006260">
    <property type="term" value="P:DNA replication"/>
    <property type="evidence" value="ECO:0007669"/>
    <property type="project" value="InterPro"/>
</dbReference>
<dbReference type="GO" id="GO:0043138">
    <property type="term" value="F:3'-5' DNA helicase activity"/>
    <property type="evidence" value="ECO:0007669"/>
    <property type="project" value="UniProtKB-EC"/>
</dbReference>
<gene>
    <name evidence="12" type="ORF">ECRASSUSDP1_LOCUS18205</name>
</gene>
<keyword evidence="9" id="KW-0067">ATP-binding</keyword>
<dbReference type="SMART" id="SM00490">
    <property type="entry name" value="HELICc"/>
    <property type="match status" value="1"/>
</dbReference>